<proteinExistence type="predicted"/>
<feature type="compositionally biased region" description="Basic and acidic residues" evidence="1">
    <location>
        <begin position="22"/>
        <end position="38"/>
    </location>
</feature>
<dbReference type="EMBL" id="CP021558">
    <property type="protein sequence ID" value="AUE03266.1"/>
    <property type="molecule type" value="Genomic_DNA"/>
</dbReference>
<accession>A0A2K9BT44</accession>
<feature type="transmembrane region" description="Helical" evidence="2">
    <location>
        <begin position="46"/>
        <end position="67"/>
    </location>
</feature>
<reference evidence="3 4" key="1">
    <citation type="submission" date="2017-05" db="EMBL/GenBank/DDBJ databases">
        <title>Comparative genomics and methylome analysis of the gut commensal Bifidobacterium breve.</title>
        <authorList>
            <person name="Bottacini F."/>
            <person name="Morrissey R."/>
            <person name="Roberts R.J."/>
            <person name="James K."/>
            <person name="van Breen J."/>
            <person name="Egan M."/>
            <person name="Lambert J."/>
            <person name="van Limpt K."/>
            <person name="Stanton C."/>
            <person name="Knol J."/>
            <person name="O' Connell Motherway M."/>
            <person name="van Sinderen D."/>
        </authorList>
    </citation>
    <scope>NUCLEOTIDE SEQUENCE [LARGE SCALE GENOMIC DNA]</scope>
    <source>
        <strain evidence="3 4">215W447a</strain>
    </source>
</reference>
<evidence type="ECO:0000313" key="3">
    <source>
        <dbReference type="EMBL" id="AUE03266.1"/>
    </source>
</evidence>
<organism evidence="3 4">
    <name type="scientific">Bifidobacterium breve</name>
    <dbReference type="NCBI Taxonomy" id="1685"/>
    <lineage>
        <taxon>Bacteria</taxon>
        <taxon>Bacillati</taxon>
        <taxon>Actinomycetota</taxon>
        <taxon>Actinomycetes</taxon>
        <taxon>Bifidobacteriales</taxon>
        <taxon>Bifidobacteriaceae</taxon>
        <taxon>Bifidobacterium</taxon>
    </lineage>
</organism>
<sequence>MGMDRDTDHLPDMKPGENINDWMDRAFPDDKATETDDDPRTRRLRILSAILLMASFAATILVGVLFASHAAPAWQRAAAFIDAILNIAYWKTDRRIGTIAGRRW</sequence>
<gene>
    <name evidence="3" type="ORF">BB215W447A_1250</name>
</gene>
<name>A0A2K9BT44_BIFBR</name>
<dbReference type="AlphaFoldDB" id="A0A2K9BT44"/>
<feature type="transmembrane region" description="Helical" evidence="2">
    <location>
        <begin position="73"/>
        <end position="90"/>
    </location>
</feature>
<keyword evidence="2" id="KW-1133">Transmembrane helix</keyword>
<protein>
    <submittedName>
        <fullName evidence="3">Uncharacterized protein</fullName>
    </submittedName>
</protein>
<feature type="compositionally biased region" description="Basic and acidic residues" evidence="1">
    <location>
        <begin position="1"/>
        <end position="15"/>
    </location>
</feature>
<keyword evidence="2" id="KW-0812">Transmembrane</keyword>
<evidence type="ECO:0000313" key="4">
    <source>
        <dbReference type="Proteomes" id="UP000232491"/>
    </source>
</evidence>
<feature type="region of interest" description="Disordered" evidence="1">
    <location>
        <begin position="1"/>
        <end position="38"/>
    </location>
</feature>
<evidence type="ECO:0000256" key="1">
    <source>
        <dbReference type="SAM" id="MobiDB-lite"/>
    </source>
</evidence>
<dbReference type="RefSeq" id="WP_106641535.1">
    <property type="nucleotide sequence ID" value="NZ_CAKMBB010000013.1"/>
</dbReference>
<keyword evidence="2" id="KW-0472">Membrane</keyword>
<evidence type="ECO:0000256" key="2">
    <source>
        <dbReference type="SAM" id="Phobius"/>
    </source>
</evidence>
<dbReference type="Proteomes" id="UP000232491">
    <property type="component" value="Chromosome"/>
</dbReference>